<dbReference type="OrthoDB" id="6647425at2"/>
<dbReference type="EMBL" id="QFFI01000003">
    <property type="protein sequence ID" value="PWG65237.1"/>
    <property type="molecule type" value="Genomic_DNA"/>
</dbReference>
<keyword evidence="5 8" id="KW-0133">Cell shape</keyword>
<dbReference type="InterPro" id="IPR026034">
    <property type="entry name" value="MreD_proteobac"/>
</dbReference>
<comment type="caution">
    <text evidence="10">The sequence shown here is derived from an EMBL/GenBank/DDBJ whole genome shotgun (WGS) entry which is preliminary data.</text>
</comment>
<evidence type="ECO:0000256" key="2">
    <source>
        <dbReference type="ARBA" id="ARBA00007776"/>
    </source>
</evidence>
<name>A0A2U2N823_9GAMM</name>
<dbReference type="Pfam" id="PF04093">
    <property type="entry name" value="MreD"/>
    <property type="match status" value="1"/>
</dbReference>
<gene>
    <name evidence="10" type="primary">mreD</name>
    <name evidence="10" type="ORF">DEM34_02910</name>
</gene>
<keyword evidence="4 9" id="KW-0812">Transmembrane</keyword>
<dbReference type="RefSeq" id="WP_109676068.1">
    <property type="nucleotide sequence ID" value="NZ_CP086615.1"/>
</dbReference>
<dbReference type="GO" id="GO:0005886">
    <property type="term" value="C:plasma membrane"/>
    <property type="evidence" value="ECO:0007669"/>
    <property type="project" value="UniProtKB-SubCell"/>
</dbReference>
<keyword evidence="6 9" id="KW-1133">Transmembrane helix</keyword>
<dbReference type="InterPro" id="IPR007227">
    <property type="entry name" value="Cell_shape_determining_MreD"/>
</dbReference>
<dbReference type="PANTHER" id="PTHR37484">
    <property type="entry name" value="ROD SHAPE-DETERMINING PROTEIN MRED"/>
    <property type="match status" value="1"/>
</dbReference>
<keyword evidence="11" id="KW-1185">Reference proteome</keyword>
<proteinExistence type="inferred from homology"/>
<dbReference type="NCBIfam" id="TIGR03426">
    <property type="entry name" value="shape_MreD"/>
    <property type="match status" value="1"/>
</dbReference>
<evidence type="ECO:0000256" key="5">
    <source>
        <dbReference type="ARBA" id="ARBA00022960"/>
    </source>
</evidence>
<dbReference type="PIRSF" id="PIRSF018472">
    <property type="entry name" value="MreD_proteobac"/>
    <property type="match status" value="1"/>
</dbReference>
<comment type="similarity">
    <text evidence="2 8">Belongs to the MreD family.</text>
</comment>
<evidence type="ECO:0000256" key="3">
    <source>
        <dbReference type="ARBA" id="ARBA00022475"/>
    </source>
</evidence>
<dbReference type="PANTHER" id="PTHR37484:SF1">
    <property type="entry name" value="ROD SHAPE-DETERMINING PROTEIN MRED"/>
    <property type="match status" value="1"/>
</dbReference>
<feature type="transmembrane region" description="Helical" evidence="9">
    <location>
        <begin position="12"/>
        <end position="31"/>
    </location>
</feature>
<feature type="transmembrane region" description="Helical" evidence="9">
    <location>
        <begin position="68"/>
        <end position="88"/>
    </location>
</feature>
<dbReference type="AlphaFoldDB" id="A0A2U2N823"/>
<sequence>MNATVRQGGWVIVASLFLALVLTVVPLPTAAEQLRPEWTALVLIYWSLALPQRVGVGVSWLVGILQDVLQGTLLGAHALAFALVAFLTMKLYQRIRVFPLWQQALTVLMLLLTVQLVLLWIRGLTGQPGADWAYWLPAVAGTVAWPVVFVLLRELRRFFQVQ</sequence>
<comment type="subcellular location">
    <subcellularLocation>
        <location evidence="8">Cell inner membrane</location>
    </subcellularLocation>
    <subcellularLocation>
        <location evidence="1">Cell membrane</location>
        <topology evidence="1">Multi-pass membrane protein</topology>
    </subcellularLocation>
</comment>
<keyword evidence="8" id="KW-0997">Cell inner membrane</keyword>
<keyword evidence="7 8" id="KW-0472">Membrane</keyword>
<accession>A0A2U2N823</accession>
<dbReference type="GO" id="GO:0008360">
    <property type="term" value="P:regulation of cell shape"/>
    <property type="evidence" value="ECO:0007669"/>
    <property type="project" value="UniProtKB-UniRule"/>
</dbReference>
<evidence type="ECO:0000256" key="7">
    <source>
        <dbReference type="ARBA" id="ARBA00023136"/>
    </source>
</evidence>
<evidence type="ECO:0000256" key="8">
    <source>
        <dbReference type="PIRNR" id="PIRNR018472"/>
    </source>
</evidence>
<keyword evidence="3 8" id="KW-1003">Cell membrane</keyword>
<evidence type="ECO:0000256" key="1">
    <source>
        <dbReference type="ARBA" id="ARBA00004651"/>
    </source>
</evidence>
<protein>
    <recommendedName>
        <fullName evidence="8">Rod shape-determining protein MreD</fullName>
    </recommendedName>
</protein>
<evidence type="ECO:0000256" key="6">
    <source>
        <dbReference type="ARBA" id="ARBA00022989"/>
    </source>
</evidence>
<organism evidence="10 11">
    <name type="scientific">Sediminicurvatus halobius</name>
    <dbReference type="NCBI Taxonomy" id="2182432"/>
    <lineage>
        <taxon>Bacteria</taxon>
        <taxon>Pseudomonadati</taxon>
        <taxon>Pseudomonadota</taxon>
        <taxon>Gammaproteobacteria</taxon>
        <taxon>Chromatiales</taxon>
        <taxon>Ectothiorhodospiraceae</taxon>
        <taxon>Sediminicurvatus</taxon>
    </lineage>
</organism>
<feature type="transmembrane region" description="Helical" evidence="9">
    <location>
        <begin position="133"/>
        <end position="152"/>
    </location>
</feature>
<feature type="transmembrane region" description="Helical" evidence="9">
    <location>
        <begin position="100"/>
        <end position="121"/>
    </location>
</feature>
<evidence type="ECO:0000313" key="10">
    <source>
        <dbReference type="EMBL" id="PWG65237.1"/>
    </source>
</evidence>
<evidence type="ECO:0000256" key="9">
    <source>
        <dbReference type="SAM" id="Phobius"/>
    </source>
</evidence>
<dbReference type="Proteomes" id="UP000245474">
    <property type="component" value="Unassembled WGS sequence"/>
</dbReference>
<evidence type="ECO:0000256" key="4">
    <source>
        <dbReference type="ARBA" id="ARBA00022692"/>
    </source>
</evidence>
<reference evidence="10 11" key="1">
    <citation type="submission" date="2018-05" db="EMBL/GenBank/DDBJ databases">
        <title>Spiribacter halobius sp. nov., a moderately halophilic bacterium isolated from marine solar saltern.</title>
        <authorList>
            <person name="Zheng W.-S."/>
            <person name="Lu D.-C."/>
            <person name="Du Z.-J."/>
        </authorList>
    </citation>
    <scope>NUCLEOTIDE SEQUENCE [LARGE SCALE GENOMIC DNA]</scope>
    <source>
        <strain evidence="10 11">E85</strain>
    </source>
</reference>
<evidence type="ECO:0000313" key="11">
    <source>
        <dbReference type="Proteomes" id="UP000245474"/>
    </source>
</evidence>
<comment type="function">
    <text evidence="8">Involved in formation of the rod shape of the cell. May also contribute to regulation of formation of penicillin-binding proteins.</text>
</comment>